<dbReference type="Gene3D" id="1.10.287.950">
    <property type="entry name" value="Methyl-accepting chemotaxis protein"/>
    <property type="match status" value="2"/>
</dbReference>
<dbReference type="Pfam" id="PF03176">
    <property type="entry name" value="MMPL"/>
    <property type="match status" value="2"/>
</dbReference>
<gene>
    <name evidence="9" type="ORF">FD09_GL002927</name>
</gene>
<evidence type="ECO:0000256" key="2">
    <source>
        <dbReference type="ARBA" id="ARBA00010157"/>
    </source>
</evidence>
<feature type="transmembrane region" description="Helical" evidence="7">
    <location>
        <begin position="263"/>
        <end position="282"/>
    </location>
</feature>
<comment type="subcellular location">
    <subcellularLocation>
        <location evidence="1">Cell membrane</location>
        <topology evidence="1">Multi-pass membrane protein</topology>
    </subcellularLocation>
</comment>
<dbReference type="AlphaFoldDB" id="A0A0R1MWU6"/>
<evidence type="ECO:0000259" key="8">
    <source>
        <dbReference type="Pfam" id="PF03176"/>
    </source>
</evidence>
<feature type="domain" description="Membrane transport protein MMPL" evidence="8">
    <location>
        <begin position="25"/>
        <end position="344"/>
    </location>
</feature>
<dbReference type="Proteomes" id="UP000051330">
    <property type="component" value="Unassembled WGS sequence"/>
</dbReference>
<comment type="caution">
    <text evidence="9">The sequence shown here is derived from an EMBL/GenBank/DDBJ whole genome shotgun (WGS) entry which is preliminary data.</text>
</comment>
<feature type="transmembrane region" description="Helical" evidence="7">
    <location>
        <begin position="930"/>
        <end position="950"/>
    </location>
</feature>
<dbReference type="STRING" id="1423792.FD09_GL002927"/>
<evidence type="ECO:0000313" key="10">
    <source>
        <dbReference type="Proteomes" id="UP000051330"/>
    </source>
</evidence>
<keyword evidence="4 7" id="KW-0812">Transmembrane</keyword>
<feature type="transmembrane region" description="Helical" evidence="7">
    <location>
        <begin position="288"/>
        <end position="309"/>
    </location>
</feature>
<evidence type="ECO:0000313" key="9">
    <source>
        <dbReference type="EMBL" id="KRL12607.1"/>
    </source>
</evidence>
<feature type="transmembrane region" description="Helical" evidence="7">
    <location>
        <begin position="1033"/>
        <end position="1056"/>
    </location>
</feature>
<dbReference type="PATRIC" id="fig|1423792.3.peg.3001"/>
<evidence type="ECO:0000256" key="1">
    <source>
        <dbReference type="ARBA" id="ARBA00004651"/>
    </source>
</evidence>
<evidence type="ECO:0000256" key="6">
    <source>
        <dbReference type="ARBA" id="ARBA00023136"/>
    </source>
</evidence>
<dbReference type="SUPFAM" id="SSF58104">
    <property type="entry name" value="Methyl-accepting chemotaxis protein (MCP) signaling domain"/>
    <property type="match status" value="1"/>
</dbReference>
<evidence type="ECO:0000256" key="5">
    <source>
        <dbReference type="ARBA" id="ARBA00022989"/>
    </source>
</evidence>
<keyword evidence="6 7" id="KW-0472">Membrane</keyword>
<comment type="similarity">
    <text evidence="2">Belongs to the resistance-nodulation-cell division (RND) (TC 2.A.6) family. MmpL subfamily.</text>
</comment>
<reference evidence="9 10" key="1">
    <citation type="journal article" date="2015" name="Genome Announc.">
        <title>Expanding the biotechnology potential of lactobacilli through comparative genomics of 213 strains and associated genera.</title>
        <authorList>
            <person name="Sun Z."/>
            <person name="Harris H.M."/>
            <person name="McCann A."/>
            <person name="Guo C."/>
            <person name="Argimon S."/>
            <person name="Zhang W."/>
            <person name="Yang X."/>
            <person name="Jeffery I.B."/>
            <person name="Cooney J.C."/>
            <person name="Kagawa T.F."/>
            <person name="Liu W."/>
            <person name="Song Y."/>
            <person name="Salvetti E."/>
            <person name="Wrobel A."/>
            <person name="Rasinkangas P."/>
            <person name="Parkhill J."/>
            <person name="Rea M.C."/>
            <person name="O'Sullivan O."/>
            <person name="Ritari J."/>
            <person name="Douillard F.P."/>
            <person name="Paul Ross R."/>
            <person name="Yang R."/>
            <person name="Briner A.E."/>
            <person name="Felis G.E."/>
            <person name="de Vos W.M."/>
            <person name="Barrangou R."/>
            <person name="Klaenhammer T.R."/>
            <person name="Caufield P.W."/>
            <person name="Cui Y."/>
            <person name="Zhang H."/>
            <person name="O'Toole P.W."/>
        </authorList>
    </citation>
    <scope>NUCLEOTIDE SEQUENCE [LARGE SCALE GENOMIC DNA]</scope>
    <source>
        <strain evidence="9 10">DSM 12744</strain>
    </source>
</reference>
<accession>A0A0R1MWU6</accession>
<evidence type="ECO:0000256" key="4">
    <source>
        <dbReference type="ARBA" id="ARBA00022692"/>
    </source>
</evidence>
<keyword evidence="5 7" id="KW-1133">Transmembrane helix</keyword>
<feature type="transmembrane region" description="Helical" evidence="7">
    <location>
        <begin position="962"/>
        <end position="985"/>
    </location>
</feature>
<dbReference type="PANTHER" id="PTHR33406:SF6">
    <property type="entry name" value="MEMBRANE PROTEIN YDGH-RELATED"/>
    <property type="match status" value="1"/>
</dbReference>
<dbReference type="InterPro" id="IPR004869">
    <property type="entry name" value="MMPL_dom"/>
</dbReference>
<dbReference type="PANTHER" id="PTHR33406">
    <property type="entry name" value="MEMBRANE PROTEIN MJ1562-RELATED"/>
    <property type="match status" value="1"/>
</dbReference>
<feature type="transmembrane region" description="Helical" evidence="7">
    <location>
        <begin position="186"/>
        <end position="204"/>
    </location>
</feature>
<organism evidence="9 10">
    <name type="scientific">Schleiferilactobacillus perolens DSM 12744</name>
    <dbReference type="NCBI Taxonomy" id="1423792"/>
    <lineage>
        <taxon>Bacteria</taxon>
        <taxon>Bacillati</taxon>
        <taxon>Bacillota</taxon>
        <taxon>Bacilli</taxon>
        <taxon>Lactobacillales</taxon>
        <taxon>Lactobacillaceae</taxon>
        <taxon>Schleiferilactobacillus</taxon>
    </lineage>
</organism>
<keyword evidence="10" id="KW-1185">Reference proteome</keyword>
<evidence type="ECO:0000256" key="7">
    <source>
        <dbReference type="SAM" id="Phobius"/>
    </source>
</evidence>
<feature type="domain" description="Membrane transport protein MMPL" evidence="8">
    <location>
        <begin position="750"/>
        <end position="1058"/>
    </location>
</feature>
<evidence type="ECO:0000256" key="3">
    <source>
        <dbReference type="ARBA" id="ARBA00022475"/>
    </source>
</evidence>
<sequence>MVAIAIFLMPNVTQLTREKGAIKLPNDVESQMATRIEKRANNNKTVRTYIAVFNNGNEKLPADKIADINQAIKNIHSVKGMTVQSITAPNDNAETKKQLIAKDKTTQMAMITVKASGKVQDQSAALRKQIKSSGLKTYITGSDVLNDDFSTITEKGIQKTEVIAIVFILIVLIIVFRSPIVPLASLATVGVAFITSLSIVMNLAQYQNFPISNFTQVFMVVVLFGIGTDYNILLYNTFKGHLGEGLAVADAVRETRRTGGRTILYSGLSVLIGFSVLALAKFSFYQSAVGVAVGVAVLLPVLLTLNMFFMATLGHKLFWPSKTTSGEAESKLWHALSKAGLAQPILVVAAIVIAAVPFALTMNQTLNFNNADELPESLPSKVGYRLIQKHYSKGMTAPSTIYIESKTPLNTQEALGTVDDLTQYLQKESGVKTVASVTQPGGTKIGQLYLKNQLSTVVNGLDQSTKGLKQIQSGLKSANDQLTKADIKGSTEQVQTLANGSQQLQSGAGQLASGVTTYTAGVNQVNNGVNTLQGKTPTLASGVSQLTSATQQLQSGASTLAQGINQYTAGVNQVNSGIASMQGKTPALTNGVSQLTSASGQLATGMKQLNAQVAQVSSLANQLIALANQIPGAGALTEPAQAGLNQLTSGIGQLNTGASQLNGGLGSLNGQLPTLTNGVGQLSAGSQQLAGKSGTLASGANSLASGSTQVNSGMQTLNGQIPALTSGVNQLAQGTNQLANNSGTLNSGATSVSSGTQQVNAGVQQLNTKVKALAVQVTELQKGLSSADDGLTTLEKGNATMKSYLDELQKSYMGDAFYIPKETISSKTFKPALDNYMADGNKITTLTMVFNGDPATLASAKKLRTIQSDIKAKLKHGPLKDAKVAIGGQTSQTADLEELANGDFLRTAVIMVVGIAIALMVVTRSIIQPLAILGTLLMAYVTSLSLTHLITDKLLGVPLLTWNTPFFSFIMLIALGVDYSIFLMIRFRDQRGQEPAVDKRMLHSATVIGAVVISAAVILSGTFAALIPSGVTTLIQVALAVIIGLVILVITLPLMLSATVQWVAKSQAMPVVQAAAPKATTPVVAKPTTPTVTDHTDKNKK</sequence>
<dbReference type="GO" id="GO:0005886">
    <property type="term" value="C:plasma membrane"/>
    <property type="evidence" value="ECO:0007669"/>
    <property type="project" value="UniProtKB-SubCell"/>
</dbReference>
<name>A0A0R1MWU6_9LACO</name>
<dbReference type="Gene3D" id="1.20.1640.10">
    <property type="entry name" value="Multidrug efflux transporter AcrB transmembrane domain"/>
    <property type="match status" value="2"/>
</dbReference>
<dbReference type="NCBIfam" id="TIGR03057">
    <property type="entry name" value="xxxLxxG_by_4"/>
    <property type="match status" value="8"/>
</dbReference>
<feature type="transmembrane region" description="Helical" evidence="7">
    <location>
        <begin position="162"/>
        <end position="180"/>
    </location>
</feature>
<dbReference type="InterPro" id="IPR023908">
    <property type="entry name" value="xxxLxxG_rpt"/>
</dbReference>
<feature type="transmembrane region" description="Helical" evidence="7">
    <location>
        <begin position="904"/>
        <end position="923"/>
    </location>
</feature>
<proteinExistence type="inferred from homology"/>
<dbReference type="SUPFAM" id="SSF82866">
    <property type="entry name" value="Multidrug efflux transporter AcrB transmembrane domain"/>
    <property type="match status" value="2"/>
</dbReference>
<protein>
    <recommendedName>
        <fullName evidence="8">Membrane transport protein MMPL domain-containing protein</fullName>
    </recommendedName>
</protein>
<keyword evidence="3" id="KW-1003">Cell membrane</keyword>
<dbReference type="EMBL" id="AZEC01000007">
    <property type="protein sequence ID" value="KRL12607.1"/>
    <property type="molecule type" value="Genomic_DNA"/>
</dbReference>
<feature type="transmembrane region" description="Helical" evidence="7">
    <location>
        <begin position="1005"/>
        <end position="1027"/>
    </location>
</feature>
<feature type="transmembrane region" description="Helical" evidence="7">
    <location>
        <begin position="341"/>
        <end position="360"/>
    </location>
</feature>
<dbReference type="InterPro" id="IPR050545">
    <property type="entry name" value="Mycobact_MmpL"/>
</dbReference>